<dbReference type="InterPro" id="IPR003115">
    <property type="entry name" value="ParB_N"/>
</dbReference>
<dbReference type="EMBL" id="CP021121">
    <property type="protein sequence ID" value="ARQ72308.1"/>
    <property type="molecule type" value="Genomic_DNA"/>
</dbReference>
<dbReference type="Proteomes" id="UP000194218">
    <property type="component" value="Chromosome"/>
</dbReference>
<dbReference type="AlphaFoldDB" id="A0A1W7D5F8"/>
<keyword evidence="4" id="KW-1185">Reference proteome</keyword>
<gene>
    <name evidence="3" type="ORF">CAG99_12080</name>
</gene>
<dbReference type="KEGG" id="smao:CAG99_12080"/>
<organism evidence="3 4">
    <name type="scientific">Streptomyces marincola</name>
    <dbReference type="NCBI Taxonomy" id="2878388"/>
    <lineage>
        <taxon>Bacteria</taxon>
        <taxon>Bacillati</taxon>
        <taxon>Actinomycetota</taxon>
        <taxon>Actinomycetes</taxon>
        <taxon>Kitasatosporales</taxon>
        <taxon>Streptomycetaceae</taxon>
        <taxon>Streptomyces</taxon>
    </lineage>
</organism>
<accession>A0A1W7D5F8</accession>
<dbReference type="SMART" id="SM00470">
    <property type="entry name" value="ParB"/>
    <property type="match status" value="1"/>
</dbReference>
<dbReference type="InterPro" id="IPR036086">
    <property type="entry name" value="ParB/Sulfiredoxin_sf"/>
</dbReference>
<evidence type="ECO:0000313" key="3">
    <source>
        <dbReference type="EMBL" id="ARQ72308.1"/>
    </source>
</evidence>
<reference evidence="3 4" key="1">
    <citation type="submission" date="2017-05" db="EMBL/GenBank/DDBJ databases">
        <title>Complete genome sequence of Streptomyces sp. SCSIO 03032 revealed the diverse biosynthetic pathways for its bioactive secondary metabolites.</title>
        <authorList>
            <person name="Ma L."/>
            <person name="Zhu Y."/>
            <person name="Zhang W."/>
            <person name="Zhang G."/>
            <person name="Tian X."/>
            <person name="Zhang S."/>
            <person name="Zhang C."/>
        </authorList>
    </citation>
    <scope>NUCLEOTIDE SEQUENCE [LARGE SCALE GENOMIC DNA]</scope>
    <source>
        <strain evidence="3 4">SCSIO 03032</strain>
    </source>
</reference>
<name>A0A1W7D5F8_9ACTN</name>
<feature type="compositionally biased region" description="Low complexity" evidence="1">
    <location>
        <begin position="239"/>
        <end position="272"/>
    </location>
</feature>
<protein>
    <recommendedName>
        <fullName evidence="2">ParB-like N-terminal domain-containing protein</fullName>
    </recommendedName>
</protein>
<sequence length="359" mass="37582">MVRTTQPVDGIPVTVVPISLLQLSDSPRLTGLDVEHVAALASAGNALPPIFVHRPTMRVIDGRHRVRAAALRGCETIEARLLDGHEDDLFALAVRLNVVHGLPLTTADRTAAVRRLLGTHPQWSDRAIGHIAGLSAKSVASLRRRLAGEAAQLAGRVGRDGRTRPLNAVQGRLLASRLISERPAASLREIAREAAISIGTAHDVRRRLKSGQHPVPAGLRRRQSAGRTDASRVERARAGRPAAAGGDDAAPAAAEPPLSPATGGPGTAVAAGADASGAREVLGKLKRDPSLRFSEAGRSILRLMDAHAAPPAAWQRLADAVPAHCAGLVATAARDCAAAWLAFAQRVEQRAGHGPQGRP</sequence>
<dbReference type="Gene3D" id="3.90.1530.10">
    <property type="entry name" value="Conserved hypothetical protein from pyrococcus furiosus pfu- 392566-001, ParB domain"/>
    <property type="match status" value="1"/>
</dbReference>
<evidence type="ECO:0000313" key="4">
    <source>
        <dbReference type="Proteomes" id="UP000194218"/>
    </source>
</evidence>
<dbReference type="SUPFAM" id="SSF110849">
    <property type="entry name" value="ParB/Sulfiredoxin"/>
    <property type="match status" value="1"/>
</dbReference>
<feature type="domain" description="ParB-like N-terminal" evidence="2">
    <location>
        <begin position="14"/>
        <end position="98"/>
    </location>
</feature>
<evidence type="ECO:0000259" key="2">
    <source>
        <dbReference type="SMART" id="SM00470"/>
    </source>
</evidence>
<feature type="region of interest" description="Disordered" evidence="1">
    <location>
        <begin position="205"/>
        <end position="272"/>
    </location>
</feature>
<proteinExistence type="predicted"/>
<evidence type="ECO:0000256" key="1">
    <source>
        <dbReference type="SAM" id="MobiDB-lite"/>
    </source>
</evidence>